<proteinExistence type="predicted"/>
<keyword evidence="3" id="KW-1185">Reference proteome</keyword>
<accession>A0ABU8L5P7</accession>
<feature type="non-terminal residue" evidence="2">
    <location>
        <position position="1"/>
    </location>
</feature>
<dbReference type="EMBL" id="JAPYKS010000090">
    <property type="protein sequence ID" value="MEI9413279.1"/>
    <property type="molecule type" value="Genomic_DNA"/>
</dbReference>
<sequence length="31" mass="3246">PAPSELELKTLRDLQARTKAAHEGTGKGKAA</sequence>
<feature type="region of interest" description="Disordered" evidence="1">
    <location>
        <begin position="1"/>
        <end position="31"/>
    </location>
</feature>
<reference evidence="2 3" key="1">
    <citation type="submission" date="2022-12" db="EMBL/GenBank/DDBJ databases">
        <authorList>
            <person name="Muema E."/>
        </authorList>
    </citation>
    <scope>NUCLEOTIDE SEQUENCE [LARGE SCALE GENOMIC DNA]</scope>
    <source>
        <strain evidence="3">1326</strain>
    </source>
</reference>
<evidence type="ECO:0000313" key="2">
    <source>
        <dbReference type="EMBL" id="MEI9413279.1"/>
    </source>
</evidence>
<comment type="caution">
    <text evidence="2">The sequence shown here is derived from an EMBL/GenBank/DDBJ whole genome shotgun (WGS) entry which is preliminary data.</text>
</comment>
<evidence type="ECO:0000256" key="1">
    <source>
        <dbReference type="SAM" id="MobiDB-lite"/>
    </source>
</evidence>
<name>A0ABU8L5P7_9HYPH</name>
<evidence type="ECO:0000313" key="3">
    <source>
        <dbReference type="Proteomes" id="UP001387293"/>
    </source>
</evidence>
<protein>
    <submittedName>
        <fullName evidence="2">CoA-transferase subunit beta</fullName>
    </submittedName>
</protein>
<dbReference type="Proteomes" id="UP001387293">
    <property type="component" value="Unassembled WGS sequence"/>
</dbReference>
<organism evidence="2 3">
    <name type="scientific">Mesorhizobium salmacidum</name>
    <dbReference type="NCBI Taxonomy" id="3015171"/>
    <lineage>
        <taxon>Bacteria</taxon>
        <taxon>Pseudomonadati</taxon>
        <taxon>Pseudomonadota</taxon>
        <taxon>Alphaproteobacteria</taxon>
        <taxon>Hyphomicrobiales</taxon>
        <taxon>Phyllobacteriaceae</taxon>
        <taxon>Mesorhizobium</taxon>
    </lineage>
</organism>
<gene>
    <name evidence="2" type="ORF">O7A60_31795</name>
</gene>